<feature type="domain" description="EamA" evidence="2">
    <location>
        <begin position="102"/>
        <end position="173"/>
    </location>
</feature>
<accession>A0A432VZ92</accession>
<feature type="transmembrane region" description="Helical" evidence="1">
    <location>
        <begin position="130"/>
        <end position="150"/>
    </location>
</feature>
<dbReference type="EMBL" id="PIPI01000001">
    <property type="protein sequence ID" value="RUO21977.1"/>
    <property type="molecule type" value="Genomic_DNA"/>
</dbReference>
<dbReference type="Pfam" id="PF00892">
    <property type="entry name" value="EamA"/>
    <property type="match status" value="1"/>
</dbReference>
<reference evidence="3 4" key="1">
    <citation type="journal article" date="2011" name="Front. Microbiol.">
        <title>Genomic signatures of strain selection and enhancement in Bacillus atrophaeus var. globigii, a historical biowarfare simulant.</title>
        <authorList>
            <person name="Gibbons H.S."/>
            <person name="Broomall S.M."/>
            <person name="McNew L.A."/>
            <person name="Daligault H."/>
            <person name="Chapman C."/>
            <person name="Bruce D."/>
            <person name="Karavis M."/>
            <person name="Krepps M."/>
            <person name="McGregor P.A."/>
            <person name="Hong C."/>
            <person name="Park K.H."/>
            <person name="Akmal A."/>
            <person name="Feldman A."/>
            <person name="Lin J.S."/>
            <person name="Chang W.E."/>
            <person name="Higgs B.W."/>
            <person name="Demirev P."/>
            <person name="Lindquist J."/>
            <person name="Liem A."/>
            <person name="Fochler E."/>
            <person name="Read T.D."/>
            <person name="Tapia R."/>
            <person name="Johnson S."/>
            <person name="Bishop-Lilly K.A."/>
            <person name="Detter C."/>
            <person name="Han C."/>
            <person name="Sozhamannan S."/>
            <person name="Rosenzweig C.N."/>
            <person name="Skowronski E.W."/>
        </authorList>
    </citation>
    <scope>NUCLEOTIDE SEQUENCE [LARGE SCALE GENOMIC DNA]</scope>
    <source>
        <strain evidence="3 4">AK5</strain>
    </source>
</reference>
<evidence type="ECO:0000313" key="3">
    <source>
        <dbReference type="EMBL" id="RUO21977.1"/>
    </source>
</evidence>
<evidence type="ECO:0000313" key="4">
    <source>
        <dbReference type="Proteomes" id="UP000288212"/>
    </source>
</evidence>
<dbReference type="GO" id="GO:0016020">
    <property type="term" value="C:membrane"/>
    <property type="evidence" value="ECO:0007669"/>
    <property type="project" value="InterPro"/>
</dbReference>
<feature type="transmembrane region" description="Helical" evidence="1">
    <location>
        <begin position="40"/>
        <end position="58"/>
    </location>
</feature>
<keyword evidence="1" id="KW-0472">Membrane</keyword>
<keyword evidence="4" id="KW-1185">Reference proteome</keyword>
<feature type="transmembrane region" description="Helical" evidence="1">
    <location>
        <begin position="101"/>
        <end position="123"/>
    </location>
</feature>
<gene>
    <name evidence="3" type="ORF">CWE06_03810</name>
</gene>
<dbReference type="RefSeq" id="WP_126791301.1">
    <property type="nucleotide sequence ID" value="NZ_PIPI01000001.1"/>
</dbReference>
<keyword evidence="1" id="KW-0812">Transmembrane</keyword>
<dbReference type="InterPro" id="IPR000620">
    <property type="entry name" value="EamA_dom"/>
</dbReference>
<dbReference type="InterPro" id="IPR037185">
    <property type="entry name" value="EmrE-like"/>
</dbReference>
<dbReference type="OrthoDB" id="321830at2"/>
<evidence type="ECO:0000256" key="1">
    <source>
        <dbReference type="SAM" id="Phobius"/>
    </source>
</evidence>
<evidence type="ECO:0000259" key="2">
    <source>
        <dbReference type="Pfam" id="PF00892"/>
    </source>
</evidence>
<dbReference type="SUPFAM" id="SSF103481">
    <property type="entry name" value="Multidrug resistance efflux transporter EmrE"/>
    <property type="match status" value="1"/>
</dbReference>
<comment type="caution">
    <text evidence="3">The sequence shown here is derived from an EMBL/GenBank/DDBJ whole genome shotgun (WGS) entry which is preliminary data.</text>
</comment>
<proteinExistence type="predicted"/>
<organism evidence="3 4">
    <name type="scientific">Aliidiomarina haloalkalitolerans</name>
    <dbReference type="NCBI Taxonomy" id="859059"/>
    <lineage>
        <taxon>Bacteria</taxon>
        <taxon>Pseudomonadati</taxon>
        <taxon>Pseudomonadota</taxon>
        <taxon>Gammaproteobacteria</taxon>
        <taxon>Alteromonadales</taxon>
        <taxon>Idiomarinaceae</taxon>
        <taxon>Aliidiomarina</taxon>
    </lineage>
</organism>
<feature type="transmembrane region" description="Helical" evidence="1">
    <location>
        <begin position="78"/>
        <end position="95"/>
    </location>
</feature>
<name>A0A432VZ92_9GAMM</name>
<dbReference type="AlphaFoldDB" id="A0A432VZ92"/>
<keyword evidence="1" id="KW-1133">Transmembrane helix</keyword>
<feature type="transmembrane region" description="Helical" evidence="1">
    <location>
        <begin position="156"/>
        <end position="175"/>
    </location>
</feature>
<protein>
    <recommendedName>
        <fullName evidence="2">EamA domain-containing protein</fullName>
    </recommendedName>
</protein>
<sequence>MSLVASSLRTMAWTALAMLAFAANSLLCRAALLETDIDAASFTSLRLISGALMLACIVMSRQRFATIQILSKGNWQSACMLFVYAAGFSFAYVSISAATGAFYAILSGAIASGAGYALWYAVLPMLRATSAATLQLSVPVITAVAGVFLLNEPLTLRIVLSSLVILGGVALVIRLQPTER</sequence>
<dbReference type="Proteomes" id="UP000288212">
    <property type="component" value="Unassembled WGS sequence"/>
</dbReference>